<reference evidence="1" key="1">
    <citation type="journal article" date="2022" name="Int. J. Mol. Sci.">
        <title>Draft Genome of Tanacetum Coccineum: Genomic Comparison of Closely Related Tanacetum-Family Plants.</title>
        <authorList>
            <person name="Yamashiro T."/>
            <person name="Shiraishi A."/>
            <person name="Nakayama K."/>
            <person name="Satake H."/>
        </authorList>
    </citation>
    <scope>NUCLEOTIDE SEQUENCE</scope>
</reference>
<accession>A0ABQ4XEL5</accession>
<sequence length="157" mass="18079">MIEFQNCVNEVEIKDINCTGVHFIWTKSLLNPNSTILKKIDRVMSNCEFITQFNNANVVFLPYGIFYHSSAILKIPQVMVKKKKSFRLVNYITNKNNGNLFNKIAILKDKLHEVQGKIDKDPTNKELRAEGVEILKSYKEAAEDEEKLLMQKSKVNG</sequence>
<reference evidence="1" key="2">
    <citation type="submission" date="2022-01" db="EMBL/GenBank/DDBJ databases">
        <authorList>
            <person name="Yamashiro T."/>
            <person name="Shiraishi A."/>
            <person name="Satake H."/>
            <person name="Nakayama K."/>
        </authorList>
    </citation>
    <scope>NUCLEOTIDE SEQUENCE</scope>
</reference>
<dbReference type="EMBL" id="BQNB010009417">
    <property type="protein sequence ID" value="GJS63252.1"/>
    <property type="molecule type" value="Genomic_DNA"/>
</dbReference>
<name>A0ABQ4XEL5_9ASTR</name>
<evidence type="ECO:0000313" key="1">
    <source>
        <dbReference type="EMBL" id="GJS63252.1"/>
    </source>
</evidence>
<gene>
    <name evidence="1" type="ORF">Tco_0677816</name>
</gene>
<dbReference type="Proteomes" id="UP001151760">
    <property type="component" value="Unassembled WGS sequence"/>
</dbReference>
<dbReference type="PANTHER" id="PTHR33710:SF81">
    <property type="entry name" value="ENDONUCLEASE_EXONUCLEASE_PHOSPHATASE DOMAIN-CONTAINING PROTEIN"/>
    <property type="match status" value="1"/>
</dbReference>
<protein>
    <submittedName>
        <fullName evidence="1">Uncharacterized protein</fullName>
    </submittedName>
</protein>
<evidence type="ECO:0000313" key="2">
    <source>
        <dbReference type="Proteomes" id="UP001151760"/>
    </source>
</evidence>
<comment type="caution">
    <text evidence="1">The sequence shown here is derived from an EMBL/GenBank/DDBJ whole genome shotgun (WGS) entry which is preliminary data.</text>
</comment>
<keyword evidence="2" id="KW-1185">Reference proteome</keyword>
<dbReference type="PANTHER" id="PTHR33710">
    <property type="entry name" value="BNAC02G09200D PROTEIN"/>
    <property type="match status" value="1"/>
</dbReference>
<proteinExistence type="predicted"/>
<organism evidence="1 2">
    <name type="scientific">Tanacetum coccineum</name>
    <dbReference type="NCBI Taxonomy" id="301880"/>
    <lineage>
        <taxon>Eukaryota</taxon>
        <taxon>Viridiplantae</taxon>
        <taxon>Streptophyta</taxon>
        <taxon>Embryophyta</taxon>
        <taxon>Tracheophyta</taxon>
        <taxon>Spermatophyta</taxon>
        <taxon>Magnoliopsida</taxon>
        <taxon>eudicotyledons</taxon>
        <taxon>Gunneridae</taxon>
        <taxon>Pentapetalae</taxon>
        <taxon>asterids</taxon>
        <taxon>campanulids</taxon>
        <taxon>Asterales</taxon>
        <taxon>Asteraceae</taxon>
        <taxon>Asteroideae</taxon>
        <taxon>Anthemideae</taxon>
        <taxon>Anthemidinae</taxon>
        <taxon>Tanacetum</taxon>
    </lineage>
</organism>